<dbReference type="Proteomes" id="UP001373196">
    <property type="component" value="Unassembled WGS sequence"/>
</dbReference>
<evidence type="ECO:0008006" key="4">
    <source>
        <dbReference type="Google" id="ProtNLM"/>
    </source>
</evidence>
<dbReference type="RefSeq" id="WP_339394412.1">
    <property type="nucleotide sequence ID" value="NZ_JBBFGL010000001.1"/>
</dbReference>
<protein>
    <recommendedName>
        <fullName evidence="4">Lipoprotein</fullName>
    </recommendedName>
</protein>
<evidence type="ECO:0000256" key="1">
    <source>
        <dbReference type="SAM" id="SignalP"/>
    </source>
</evidence>
<dbReference type="EMBL" id="JBBFGL010000001">
    <property type="protein sequence ID" value="MEJ5194589.1"/>
    <property type="molecule type" value="Genomic_DNA"/>
</dbReference>
<feature type="chain" id="PRO_5044223076" description="Lipoprotein" evidence="1">
    <location>
        <begin position="26"/>
        <end position="164"/>
    </location>
</feature>
<dbReference type="PROSITE" id="PS51257">
    <property type="entry name" value="PROKAR_LIPOPROTEIN"/>
    <property type="match status" value="1"/>
</dbReference>
<evidence type="ECO:0000313" key="2">
    <source>
        <dbReference type="EMBL" id="MEJ5194589.1"/>
    </source>
</evidence>
<comment type="caution">
    <text evidence="2">The sequence shown here is derived from an EMBL/GenBank/DDBJ whole genome shotgun (WGS) entry which is preliminary data.</text>
</comment>
<sequence>MKKMKRFVAVLLVGIMALAMLTACGGGSFTPTSDVEKAEALYMDAFNTALGANYENDADLEKLAKQVLDDSLDEDGNLKNGKGMIFSEAAGNSVYRVVTILAQQGNKKVPYGITSEELANKDKVIVNVEQTTKKVTTGLAVGAVKKGDKVYVAIAMTKDMNLMK</sequence>
<keyword evidence="1" id="KW-0732">Signal</keyword>
<evidence type="ECO:0000313" key="3">
    <source>
        <dbReference type="Proteomes" id="UP001373196"/>
    </source>
</evidence>
<reference evidence="2" key="1">
    <citation type="submission" date="2024-03" db="EMBL/GenBank/DDBJ databases">
        <authorList>
            <person name="Plomp N."/>
            <person name="Harmsen H.J."/>
        </authorList>
    </citation>
    <scope>NUCLEOTIDE SEQUENCE</scope>
    <source>
        <strain evidence="2">HTF-128</strain>
    </source>
</reference>
<dbReference type="AlphaFoldDB" id="A0AB35Y276"/>
<proteinExistence type="predicted"/>
<name>A0AB35Y276_9FIRM</name>
<gene>
    <name evidence="2" type="ORF">WF834_00100</name>
</gene>
<feature type="signal peptide" evidence="1">
    <location>
        <begin position="1"/>
        <end position="25"/>
    </location>
</feature>
<accession>A0AB35Y276</accession>
<organism evidence="2 3">
    <name type="scientific">Faecalibacterium wellingii</name>
    <dbReference type="NCBI Taxonomy" id="2929491"/>
    <lineage>
        <taxon>Bacteria</taxon>
        <taxon>Bacillati</taxon>
        <taxon>Bacillota</taxon>
        <taxon>Clostridia</taxon>
        <taxon>Eubacteriales</taxon>
        <taxon>Oscillospiraceae</taxon>
        <taxon>Faecalibacterium</taxon>
    </lineage>
</organism>